<accession>A0ABU0IVN0</accession>
<comment type="caution">
    <text evidence="1">The sequence shown here is derived from an EMBL/GenBank/DDBJ whole genome shotgun (WGS) entry which is preliminary data.</text>
</comment>
<protein>
    <recommendedName>
        <fullName evidence="3">IrrE N-terminal-like domain-containing protein</fullName>
    </recommendedName>
</protein>
<name>A0ABU0IVN0_9CAUL</name>
<organism evidence="1 2">
    <name type="scientific">Caulobacter ginsengisoli</name>
    <dbReference type="NCBI Taxonomy" id="400775"/>
    <lineage>
        <taxon>Bacteria</taxon>
        <taxon>Pseudomonadati</taxon>
        <taxon>Pseudomonadota</taxon>
        <taxon>Alphaproteobacteria</taxon>
        <taxon>Caulobacterales</taxon>
        <taxon>Caulobacteraceae</taxon>
        <taxon>Caulobacter</taxon>
    </lineage>
</organism>
<evidence type="ECO:0008006" key="3">
    <source>
        <dbReference type="Google" id="ProtNLM"/>
    </source>
</evidence>
<dbReference type="RefSeq" id="WP_307351900.1">
    <property type="nucleotide sequence ID" value="NZ_JAUSVS010000009.1"/>
</dbReference>
<proteinExistence type="predicted"/>
<dbReference type="EMBL" id="JAUSVS010000009">
    <property type="protein sequence ID" value="MDQ0466076.1"/>
    <property type="molecule type" value="Genomic_DNA"/>
</dbReference>
<gene>
    <name evidence="1" type="ORF">QO010_003869</name>
</gene>
<dbReference type="Proteomes" id="UP001228905">
    <property type="component" value="Unassembled WGS sequence"/>
</dbReference>
<sequence>MTKGADQDRQALTERICTFIREVGFEVRAEALTGPTGLPGMTIRHGVILYDPATDYAPGDLLHEAGHLAVCRPELRDTPEMEASGADELSATAWSFAAARHLGLPTEVVFHPTSFKGEGPNMAECFDAGLYYGTPLLQLYGMTLEAKRATADGPPPFPHMLRWVR</sequence>
<reference evidence="1 2" key="1">
    <citation type="submission" date="2023-07" db="EMBL/GenBank/DDBJ databases">
        <title>Genomic Encyclopedia of Type Strains, Phase IV (KMG-IV): sequencing the most valuable type-strain genomes for metagenomic binning, comparative biology and taxonomic classification.</title>
        <authorList>
            <person name="Goeker M."/>
        </authorList>
    </citation>
    <scope>NUCLEOTIDE SEQUENCE [LARGE SCALE GENOMIC DNA]</scope>
    <source>
        <strain evidence="1 2">DSM 18695</strain>
    </source>
</reference>
<keyword evidence="2" id="KW-1185">Reference proteome</keyword>
<evidence type="ECO:0000313" key="2">
    <source>
        <dbReference type="Proteomes" id="UP001228905"/>
    </source>
</evidence>
<evidence type="ECO:0000313" key="1">
    <source>
        <dbReference type="EMBL" id="MDQ0466076.1"/>
    </source>
</evidence>